<evidence type="ECO:0000256" key="1">
    <source>
        <dbReference type="ARBA" id="ARBA00004123"/>
    </source>
</evidence>
<organism evidence="21 22">
    <name type="scientific">Mortierella alpina</name>
    <name type="common">Oleaginous fungus</name>
    <name type="synonym">Mortierella renispora</name>
    <dbReference type="NCBI Taxonomy" id="64518"/>
    <lineage>
        <taxon>Eukaryota</taxon>
        <taxon>Fungi</taxon>
        <taxon>Fungi incertae sedis</taxon>
        <taxon>Mucoromycota</taxon>
        <taxon>Mortierellomycotina</taxon>
        <taxon>Mortierellomycetes</taxon>
        <taxon>Mortierellales</taxon>
        <taxon>Mortierellaceae</taxon>
        <taxon>Mortierella</taxon>
    </lineage>
</organism>
<dbReference type="GO" id="GO:0003676">
    <property type="term" value="F:nucleic acid binding"/>
    <property type="evidence" value="ECO:0007669"/>
    <property type="project" value="InterPro"/>
</dbReference>
<dbReference type="Pfam" id="PF18149">
    <property type="entry name" value="Helicase_PWI"/>
    <property type="match status" value="1"/>
</dbReference>
<dbReference type="EMBL" id="JAIFTL010000368">
    <property type="protein sequence ID" value="KAG9319840.1"/>
    <property type="molecule type" value="Genomic_DNA"/>
</dbReference>
<keyword evidence="9" id="KW-0378">Hydrolase</keyword>
<evidence type="ECO:0000256" key="8">
    <source>
        <dbReference type="ARBA" id="ARBA00022741"/>
    </source>
</evidence>
<evidence type="ECO:0000256" key="12">
    <source>
        <dbReference type="ARBA" id="ARBA00022989"/>
    </source>
</evidence>
<evidence type="ECO:0000256" key="5">
    <source>
        <dbReference type="ARBA" id="ARBA00022448"/>
    </source>
</evidence>
<dbReference type="SMART" id="SM00382">
    <property type="entry name" value="AAA"/>
    <property type="match status" value="2"/>
</dbReference>
<dbReference type="InterPro" id="IPR003593">
    <property type="entry name" value="AAA+_ATPase"/>
</dbReference>
<evidence type="ECO:0000256" key="9">
    <source>
        <dbReference type="ARBA" id="ARBA00022801"/>
    </source>
</evidence>
<dbReference type="GO" id="GO:0000712">
    <property type="term" value="P:resolution of meiotic recombination intermediates"/>
    <property type="evidence" value="ECO:0007669"/>
    <property type="project" value="TreeGrafter"/>
</dbReference>
<dbReference type="Pfam" id="PF07690">
    <property type="entry name" value="MFS_1"/>
    <property type="match status" value="1"/>
</dbReference>
<evidence type="ECO:0000259" key="19">
    <source>
        <dbReference type="PROSITE" id="PS51192"/>
    </source>
</evidence>
<dbReference type="FunFam" id="3.40.50.300:FF:000254">
    <property type="entry name" value="U5 small nuclear ribonucleoprotein helicase"/>
    <property type="match status" value="1"/>
</dbReference>
<feature type="region of interest" description="Disordered" evidence="16">
    <location>
        <begin position="525"/>
        <end position="568"/>
    </location>
</feature>
<dbReference type="InterPro" id="IPR041094">
    <property type="entry name" value="Brr2_helicase_PWI"/>
</dbReference>
<dbReference type="FunFam" id="1.10.10.10:FF:000012">
    <property type="entry name" value="U5 small nuclear ribonucleoprotein helicase"/>
    <property type="match status" value="1"/>
</dbReference>
<feature type="domain" description="Helicase ATP-binding" evidence="19">
    <location>
        <begin position="2157"/>
        <end position="2338"/>
    </location>
</feature>
<evidence type="ECO:0000256" key="13">
    <source>
        <dbReference type="ARBA" id="ARBA00023136"/>
    </source>
</evidence>
<dbReference type="PROSITE" id="PS51192">
    <property type="entry name" value="HELICASE_ATP_BIND_1"/>
    <property type="match status" value="2"/>
</dbReference>
<dbReference type="SMART" id="SM00490">
    <property type="entry name" value="HELICc"/>
    <property type="match status" value="2"/>
</dbReference>
<dbReference type="GO" id="GO:0012505">
    <property type="term" value="C:endomembrane system"/>
    <property type="evidence" value="ECO:0007669"/>
    <property type="project" value="UniProtKB-SubCell"/>
</dbReference>
<evidence type="ECO:0000256" key="16">
    <source>
        <dbReference type="SAM" id="MobiDB-lite"/>
    </source>
</evidence>
<dbReference type="FunFam" id="3.40.50.300:FF:000062">
    <property type="entry name" value="U5 small nuclear ribonucleoprotein helicase"/>
    <property type="match status" value="1"/>
</dbReference>
<dbReference type="FunFam" id="1.20.1720.10:FF:000013">
    <property type="entry name" value="Related to multidrug resistance proteins"/>
    <property type="match status" value="1"/>
</dbReference>
<evidence type="ECO:0000256" key="11">
    <source>
        <dbReference type="ARBA" id="ARBA00022840"/>
    </source>
</evidence>
<evidence type="ECO:0000256" key="7">
    <source>
        <dbReference type="ARBA" id="ARBA00022737"/>
    </source>
</evidence>
<feature type="transmembrane region" description="Helical" evidence="17">
    <location>
        <begin position="207"/>
        <end position="227"/>
    </location>
</feature>
<dbReference type="Pfam" id="PF21188">
    <property type="entry name" value="BRR2_plug"/>
    <property type="match status" value="1"/>
</dbReference>
<keyword evidence="12 17" id="KW-1133">Transmembrane helix</keyword>
<keyword evidence="14" id="KW-0539">Nucleus</keyword>
<dbReference type="InterPro" id="IPR011701">
    <property type="entry name" value="MFS"/>
</dbReference>
<dbReference type="GO" id="GO:0022857">
    <property type="term" value="F:transmembrane transporter activity"/>
    <property type="evidence" value="ECO:0007669"/>
    <property type="project" value="InterPro"/>
</dbReference>
<dbReference type="InterPro" id="IPR057842">
    <property type="entry name" value="WH_MER3"/>
</dbReference>
<dbReference type="GO" id="GO:0005524">
    <property type="term" value="F:ATP binding"/>
    <property type="evidence" value="ECO:0007669"/>
    <property type="project" value="UniProtKB-KW"/>
</dbReference>
<dbReference type="Pfam" id="PF23445">
    <property type="entry name" value="WHD_SNRNP200"/>
    <property type="match status" value="2"/>
</dbReference>
<dbReference type="Pfam" id="PF00270">
    <property type="entry name" value="DEAD"/>
    <property type="match status" value="2"/>
</dbReference>
<dbReference type="SUPFAM" id="SSF158702">
    <property type="entry name" value="Sec63 N-terminal domain-like"/>
    <property type="match status" value="2"/>
</dbReference>
<dbReference type="FunFam" id="1.10.3380.10:FF:000001">
    <property type="entry name" value="U5 small nuclear ribonucleoprotein helicase"/>
    <property type="match status" value="1"/>
</dbReference>
<dbReference type="Gene3D" id="1.20.1250.20">
    <property type="entry name" value="MFS general substrate transporter like domains"/>
    <property type="match status" value="1"/>
</dbReference>
<dbReference type="SUPFAM" id="SSF46785">
    <property type="entry name" value="Winged helix' DNA-binding domain"/>
    <property type="match status" value="2"/>
</dbReference>
<feature type="transmembrane region" description="Helical" evidence="17">
    <location>
        <begin position="350"/>
        <end position="371"/>
    </location>
</feature>
<comment type="similarity">
    <text evidence="3">Belongs to the major facilitator superfamily.</text>
</comment>
<evidence type="ECO:0000313" key="21">
    <source>
        <dbReference type="EMBL" id="KAG9319840.1"/>
    </source>
</evidence>
<dbReference type="InterPro" id="IPR036259">
    <property type="entry name" value="MFS_trans_sf"/>
</dbReference>
<dbReference type="InterPro" id="IPR048863">
    <property type="entry name" value="BRR2_plug"/>
</dbReference>
<name>A0A9P8CZ35_MORAP</name>
<dbReference type="PROSITE" id="PS50850">
    <property type="entry name" value="MFS"/>
    <property type="match status" value="1"/>
</dbReference>
<feature type="transmembrane region" description="Helical" evidence="17">
    <location>
        <begin position="272"/>
        <end position="293"/>
    </location>
</feature>
<sequence>MTQDKALAMQFEEKGIAAPDHAEPSTPTTEDTTSVPRGFTDQSRVLPPKELALVFVGLCLVLFMASLDQTIVSVLIPTLGRVFDAPQYIAWVGTSYLLTNTAMQPLYGKVSDIYGRKNTILVAIFFFLVGSLICGAAPTIIVLVVGRGIAGLGAGGMISMTMIIISDVVTLRDRGKYQGIIGSMFGISAIVGPLLGGVLAEKSSWRWAFYLNLPIGVVSTIAVVMILKLPKVQGTHRDKLKRVDFMGSFTIVIGIICVLLSTNWGGNEYAWSSVQVIVPYCVGAVFLMMFLYVEAKVAVEPILPYRLFRNQSVCATFATSFFIGGAFMGAIFYCPLFFQMVKHESATKAGLQLLPLVAGMMVAGIGNGVLISKTGRYRPYIWAAMAIYTAGMALLSLWDETSSLGVQIGFLFVVGLGLGGSMQSVVLAGQCAVGNADIATVTSMISFFRSMGGVASVAIGGSIINNVLTQQGIDPNNFAAVYSHPATYAMATRSVFQACIAWPALGFVASLFIQHHELRKTLGTQVQQEAQADASVTESSPAQNPGETPHPSTSSPDTPSSHTPDLHPLQHNMIFKTAATFAALASLMAIAQADMLSISNPTKGTTWKVADTVFLQWKGNCASMGAAAAKSVDVNLMSGPDTALRFVAKLASIDCSGSETRKEFVIPADVVVESGNYSLQVQTEPQLSYSNIFSIETAGGSGGSGGTGGVGAGAGVGAGDGGAGTATPEGPGRSSAATGLLQSRGAAAAVGGMAIAVAAQFLHLSVKLIWPVPCRHIWFIIPVSYKSLSFNMADKVAKDQQYQYALNSNLVLHADRSDNPRRGNEPTGEAESLYGRIDPKEFGSRAIRDTSKIDEAKKKKSEPSEKDVERRKKRAEEKSLRSAYGYSSVLAATEDLESGGYRPRTKETRHTYELILTFVQRYLGDVSHETVRSAGDYVLEILHTDTMKDFDKKAKVEDVIGPVSSDQFSVLINLGKKITDYATGTEEMTVDQDGEIKNVGDIDEQYGVAVVFDEEEEEEDIYSLHSESEHEDETGLDTAQDVIVGAGKVEQDEEEAMDVDEDTAVRVGASETKVDTSKKLQPHQVDAYWLQRFISTFYKDEIIAQEKTEEAMKIISSEAKNMRDCENDLMALFDYDKFELVSMLTRNREVIVWCTRLGKASEQERSEIETTMKDLGLDWIIKGLGHQTGGRSDLRRRGEGQAPTAAGPMAVLPKEKGPAPATAAPRQLLDLESMTFAQGSHLMSNKSVHVPDGSFRRQKKGYEEVHVPQPKKPSGDRERKPVEKLPNWIQSCFPYGLNEIQTQVYDVAYGSDENMLLCAPTGAGKTNCAMLTVLHEIEKYRDPETGVIDKDSFKIVYIAPMKALVQEMVGNFGERLKPFGLSVQELTGDRQMNKQQIADTQMIITTPEKWDIITRKATDRSYTNLVRLIIVDEIHLLHDDRGPVLESIVARTLRNMEQTQELIRLVGLSATLPNYIDVATFLRVDTNTGMFHFDGSWRPCPLKQEFIGITEKKAIKRFQVMNEVTYEKVMEHVVQTEGDQVLIFVHSRKETAKTAQTLRDMALEKDTITHFVRPDGASREVLLTEAEQATDPALKDLLPYGFAIHHAGMTRPDRDAVEDLFKAGHIKVLCSTATLAWGVNLPAHTVIIKGTQVYSPEKGRWAELSPQDVLQMLGRAGRPQYDKFGEGIIITTHSELQYYLSLLNQQLPIESQFVSKLADNLNAEIVLGTIKNRDEAVQWLGYTYLYVRMLRNPSLYSISPDDLDDDPYLQKKRVDIIHSAATILDKCNMVKYDKRTGKFQGTELGRIASHYYISHNSMATYNQHLKPMMSHIELFRVFSLSDEFKYIPVREEEKAELQKWLEQVPVPVKESIEEPTAKINVLLQSYISQLKLEGFALVSDMVYVTQSSGRILRAIFEICLRRGWAQLTRKALDLCKMVEKRQWLSMTPLRQFKMINPELIKKIERKEFEWIRYFDLSSQEIGELVGVPKAGKLLERYVHEFPKLDLQSHVQPLTRSILKVELTITPDFKWDEKVHGTAEAFWILVEDVDGEMILHQESFILKQQYAEEEHLMTFTVPLFDPLPPNYFVSIVSDRWLHSETRFPISFKHLILPEKYPPHTELLDLQPLPVSALRNREFEEIFSKTVQKFNPIQTQVFNALYTLDDNVFVGAPTGSGKTICAEFAMTRQWNKKPVKGAPKGRIVYIAPHQEVVDARRQEWHDKFGGAQGGKSIVALTGETSADLKLLERGDVILATPGQWDVISRRWKQRKNVQTVQLFIADELHLIGGDIGPTYEVIVSRMRYIASQVDNKIRIVALSTSLANARDLGEWIGATSHSVFNFHPMVRPLPLDVHIQSYTIPHFASWMIAMAKPTYTAITTHSPEKPVIVFVPSRKQCRLTVTDLLTFCAADDTPSRFLHCGQDVLKAHLDHVQDKALAASLAHGIGFFHEALSKGDKRVVEKLFESGAIQVVVASRDTCWGIPLSSYMVVVMGTQYYDGKDHRYADYPTTDILQMMGRACRPQEDESSRCVLMCQSNRKDFYKKFLFEALPVESHLDHFLHDHFNAEIVTKTIENKQDAVDYLTWTFLYRRMAQNPNYYNLQGVTHRHLSDHLSELVETTINDLVTSKCIAIEDDMDVSPLNLGMIAAYYNINFSTVELFSSSLTPTTKLKGLLEIISTAAEYESIPIRHHEDQVLKRIYDRLPVKISNVKFTSPHHKANILLQAHFSRTQLPPDLSADQALVVGQVIPLLQACVDVISSNGWLPPALAAMDLAQMSVQAMWDRDSPLKQIPYMTHDRIKRCEAKGVESVFDILDMSDEDRTSALQVDDRQMRAIAEFVNRFPSIEIACEVEDKDSIKAGQPVVVEIQLEREGDEEELTSVPAPFFPTKKDEGWWIVVGDPSTKTLLAIKRITLQRKLKVKLEFVCPRPGEQSYKVFLMCDSFMGCDQEVELELSVGEGEDSDEEESDEDEDVEMQE</sequence>
<dbReference type="FunFam" id="2.60.40.150:FF:000004">
    <property type="entry name" value="RNA helicase, activating signal cointegrator 1"/>
    <property type="match status" value="1"/>
</dbReference>
<dbReference type="Gene3D" id="1.10.10.10">
    <property type="entry name" value="Winged helix-like DNA-binding domain superfamily/Winged helix DNA-binding domain"/>
    <property type="match status" value="2"/>
</dbReference>
<evidence type="ECO:0000256" key="14">
    <source>
        <dbReference type="ARBA" id="ARBA00023242"/>
    </source>
</evidence>
<evidence type="ECO:0000313" key="22">
    <source>
        <dbReference type="Proteomes" id="UP000717515"/>
    </source>
</evidence>
<dbReference type="Pfam" id="PF02889">
    <property type="entry name" value="Sec63"/>
    <property type="match status" value="2"/>
</dbReference>
<keyword evidence="7" id="KW-0677">Repeat</keyword>
<evidence type="ECO:0000256" key="2">
    <source>
        <dbReference type="ARBA" id="ARBA00004127"/>
    </source>
</evidence>
<evidence type="ECO:0000256" key="3">
    <source>
        <dbReference type="ARBA" id="ARBA00008335"/>
    </source>
</evidence>
<feature type="compositionally biased region" description="Low complexity" evidence="16">
    <location>
        <begin position="549"/>
        <end position="563"/>
    </location>
</feature>
<feature type="region of interest" description="Disordered" evidence="16">
    <location>
        <begin position="1247"/>
        <end position="1281"/>
    </location>
</feature>
<dbReference type="SUPFAM" id="SSF103473">
    <property type="entry name" value="MFS general substrate transporter"/>
    <property type="match status" value="1"/>
</dbReference>
<accession>A0A9P8CZ35</accession>
<feature type="transmembrane region" description="Helical" evidence="17">
    <location>
        <begin position="120"/>
        <end position="143"/>
    </location>
</feature>
<dbReference type="InterPro" id="IPR020846">
    <property type="entry name" value="MFS_dom"/>
</dbReference>
<dbReference type="GO" id="GO:0005682">
    <property type="term" value="C:U5 snRNP"/>
    <property type="evidence" value="ECO:0007669"/>
    <property type="project" value="UniProtKB-ARBA"/>
</dbReference>
<keyword evidence="13 17" id="KW-0472">Membrane</keyword>
<evidence type="ECO:0000256" key="6">
    <source>
        <dbReference type="ARBA" id="ARBA00022692"/>
    </source>
</evidence>
<dbReference type="Pfam" id="PF00271">
    <property type="entry name" value="Helicase_C"/>
    <property type="match status" value="1"/>
</dbReference>
<dbReference type="FunFam" id="2.60.40.150:FF:000133">
    <property type="entry name" value="Pre-mRNA splicing helicase, putative"/>
    <property type="match status" value="1"/>
</dbReference>
<dbReference type="SMART" id="SM00973">
    <property type="entry name" value="Sec63"/>
    <property type="match status" value="2"/>
</dbReference>
<dbReference type="Gene3D" id="2.60.40.150">
    <property type="entry name" value="C2 domain"/>
    <property type="match status" value="2"/>
</dbReference>
<evidence type="ECO:0000256" key="10">
    <source>
        <dbReference type="ARBA" id="ARBA00022806"/>
    </source>
</evidence>
<feature type="compositionally biased region" description="Basic and acidic residues" evidence="16">
    <location>
        <begin position="815"/>
        <end position="824"/>
    </location>
</feature>
<dbReference type="CDD" id="cd18019">
    <property type="entry name" value="DEXHc_Brr2_1"/>
    <property type="match status" value="1"/>
</dbReference>
<dbReference type="FunFam" id="1.10.10.10:FF:000024">
    <property type="entry name" value="U5 small nuclear ribonucleoprotein helicase"/>
    <property type="match status" value="1"/>
</dbReference>
<comment type="subcellular location">
    <subcellularLocation>
        <location evidence="2">Endomembrane system</location>
        <topology evidence="2">Multi-pass membrane protein</topology>
    </subcellularLocation>
    <subcellularLocation>
        <location evidence="1">Nucleus</location>
    </subcellularLocation>
</comment>
<dbReference type="CDD" id="cd18021">
    <property type="entry name" value="DEXHc_Brr2_2"/>
    <property type="match status" value="1"/>
</dbReference>
<feature type="transmembrane region" description="Helical" evidence="17">
    <location>
        <begin position="380"/>
        <end position="398"/>
    </location>
</feature>
<keyword evidence="8" id="KW-0547">Nucleotide-binding</keyword>
<keyword evidence="5" id="KW-0813">Transport</keyword>
<dbReference type="GO" id="GO:0016787">
    <property type="term" value="F:hydrolase activity"/>
    <property type="evidence" value="ECO:0007669"/>
    <property type="project" value="UniProtKB-KW"/>
</dbReference>
<dbReference type="InterPro" id="IPR014756">
    <property type="entry name" value="Ig_E-set"/>
</dbReference>
<dbReference type="FunFam" id="3.40.50.300:FF:000368">
    <property type="entry name" value="U5 small nuclear ribonucleoprotein 200 kDa helicase"/>
    <property type="match status" value="1"/>
</dbReference>
<proteinExistence type="inferred from homology"/>
<keyword evidence="6 17" id="KW-0812">Transmembrane</keyword>
<evidence type="ECO:0000259" key="20">
    <source>
        <dbReference type="PROSITE" id="PS51194"/>
    </source>
</evidence>
<feature type="transmembrane region" description="Helical" evidence="17">
    <location>
        <begin position="149"/>
        <end position="170"/>
    </location>
</feature>
<dbReference type="InterPro" id="IPR036388">
    <property type="entry name" value="WH-like_DNA-bd_sf"/>
</dbReference>
<evidence type="ECO:0000256" key="4">
    <source>
        <dbReference type="ARBA" id="ARBA00012552"/>
    </source>
</evidence>
<feature type="transmembrane region" description="Helical" evidence="17">
    <location>
        <begin position="404"/>
        <end position="427"/>
    </location>
</feature>
<dbReference type="FunFam" id="1.10.150.20:FF:000004">
    <property type="entry name" value="U5 small nuclear ribonucleoprotein helicase"/>
    <property type="match status" value="1"/>
</dbReference>
<dbReference type="GO" id="GO:0003678">
    <property type="term" value="F:DNA helicase activity"/>
    <property type="evidence" value="ECO:0007669"/>
    <property type="project" value="TreeGrafter"/>
</dbReference>
<feature type="transmembrane region" description="Helical" evidence="17">
    <location>
        <begin position="248"/>
        <end position="266"/>
    </location>
</feature>
<feature type="region of interest" description="Disordered" evidence="16">
    <location>
        <begin position="18"/>
        <end position="41"/>
    </location>
</feature>
<feature type="compositionally biased region" description="Low complexity" evidence="16">
    <location>
        <begin position="24"/>
        <end position="34"/>
    </location>
</feature>
<evidence type="ECO:0000259" key="18">
    <source>
        <dbReference type="PROSITE" id="PS50850"/>
    </source>
</evidence>
<dbReference type="SUPFAM" id="SSF81296">
    <property type="entry name" value="E set domains"/>
    <property type="match status" value="1"/>
</dbReference>
<gene>
    <name evidence="21" type="ORF">KVV02_002428</name>
</gene>
<feature type="region of interest" description="Disordered" evidence="16">
    <location>
        <begin position="848"/>
        <end position="879"/>
    </location>
</feature>
<evidence type="ECO:0000256" key="15">
    <source>
        <dbReference type="ARBA" id="ARBA00047984"/>
    </source>
</evidence>
<feature type="domain" description="Helicase ATP-binding" evidence="19">
    <location>
        <begin position="1306"/>
        <end position="1490"/>
    </location>
</feature>
<dbReference type="PANTHER" id="PTHR47961:SF4">
    <property type="entry name" value="ACTIVATING SIGNAL COINTEGRATOR 1 COMPLEX SUBUNIT 3"/>
    <property type="match status" value="1"/>
</dbReference>
<dbReference type="GO" id="GO:0016020">
    <property type="term" value="C:membrane"/>
    <property type="evidence" value="ECO:0007669"/>
    <property type="project" value="UniProtKB-ARBA"/>
</dbReference>
<dbReference type="GO" id="GO:0003724">
    <property type="term" value="F:RNA helicase activity"/>
    <property type="evidence" value="ECO:0007669"/>
    <property type="project" value="UniProtKB-EC"/>
</dbReference>
<feature type="region of interest" description="Disordered" evidence="16">
    <location>
        <begin position="2952"/>
        <end position="2975"/>
    </location>
</feature>
<feature type="domain" description="Major facilitator superfamily (MFS) profile" evidence="18">
    <location>
        <begin position="54"/>
        <end position="518"/>
    </location>
</feature>
<dbReference type="InterPro" id="IPR001650">
    <property type="entry name" value="Helicase_C-like"/>
</dbReference>
<dbReference type="EC" id="3.6.4.13" evidence="4"/>
<evidence type="ECO:0000256" key="17">
    <source>
        <dbReference type="SAM" id="Phobius"/>
    </source>
</evidence>
<dbReference type="InterPro" id="IPR050474">
    <property type="entry name" value="Hel308_SKI2-like"/>
</dbReference>
<dbReference type="FunFam" id="1.10.150.20:FF:000013">
    <property type="entry name" value="U5 small nuclear ribonucleoprotein kDa helicase"/>
    <property type="match status" value="1"/>
</dbReference>
<feature type="transmembrane region" description="Helical" evidence="17">
    <location>
        <begin position="51"/>
        <end position="76"/>
    </location>
</feature>
<feature type="region of interest" description="Disordered" evidence="16">
    <location>
        <begin position="815"/>
        <end position="835"/>
    </location>
</feature>
<dbReference type="PRINTS" id="PR01036">
    <property type="entry name" value="TCRTETB"/>
</dbReference>
<dbReference type="PANTHER" id="PTHR47961">
    <property type="entry name" value="DNA POLYMERASE THETA, PUTATIVE (AFU_ORTHOLOGUE AFUA_1G05260)-RELATED"/>
    <property type="match status" value="1"/>
</dbReference>
<feature type="transmembrane region" description="Helical" evidence="17">
    <location>
        <begin position="447"/>
        <end position="468"/>
    </location>
</feature>
<dbReference type="InterPro" id="IPR027417">
    <property type="entry name" value="P-loop_NTPase"/>
</dbReference>
<dbReference type="InterPro" id="IPR014001">
    <property type="entry name" value="Helicase_ATP-bd"/>
</dbReference>
<comment type="catalytic activity">
    <reaction evidence="15">
        <text>ATP + H2O = ADP + phosphate + H(+)</text>
        <dbReference type="Rhea" id="RHEA:13065"/>
        <dbReference type="ChEBI" id="CHEBI:15377"/>
        <dbReference type="ChEBI" id="CHEBI:15378"/>
        <dbReference type="ChEBI" id="CHEBI:30616"/>
        <dbReference type="ChEBI" id="CHEBI:43474"/>
        <dbReference type="ChEBI" id="CHEBI:456216"/>
        <dbReference type="EC" id="3.6.4.13"/>
    </reaction>
</comment>
<dbReference type="Gene3D" id="3.40.50.300">
    <property type="entry name" value="P-loop containing nucleotide triphosphate hydrolases"/>
    <property type="match status" value="4"/>
</dbReference>
<dbReference type="Gene3D" id="1.10.150.20">
    <property type="entry name" value="5' to 3' exonuclease, C-terminal subdomain"/>
    <property type="match status" value="2"/>
</dbReference>
<dbReference type="InterPro" id="IPR035892">
    <property type="entry name" value="C2_domain_sf"/>
</dbReference>
<feature type="domain" description="Helicase C-terminal" evidence="20">
    <location>
        <begin position="1528"/>
        <end position="1738"/>
    </location>
</feature>
<keyword evidence="11" id="KW-0067">ATP-binding</keyword>
<dbReference type="Gene3D" id="1.20.1720.10">
    <property type="entry name" value="Multidrug resistance protein D"/>
    <property type="match status" value="1"/>
</dbReference>
<dbReference type="FunFam" id="3.40.50.300:FF:000102">
    <property type="entry name" value="RNA helicase, activating signal cointegrator 1"/>
    <property type="match status" value="1"/>
</dbReference>
<dbReference type="Gene3D" id="1.10.3380.10">
    <property type="entry name" value="Sec63 N-terminal domain-like domain"/>
    <property type="match status" value="2"/>
</dbReference>
<dbReference type="InterPro" id="IPR004179">
    <property type="entry name" value="Sec63-dom"/>
</dbReference>
<dbReference type="SMART" id="SM00487">
    <property type="entry name" value="DEXDc"/>
    <property type="match status" value="2"/>
</dbReference>
<feature type="transmembrane region" description="Helical" evidence="17">
    <location>
        <begin position="88"/>
        <end position="108"/>
    </location>
</feature>
<keyword evidence="10" id="KW-0347">Helicase</keyword>
<dbReference type="CDD" id="cd18795">
    <property type="entry name" value="SF2_C_Ski2"/>
    <property type="match status" value="2"/>
</dbReference>
<feature type="transmembrane region" description="Helical" evidence="17">
    <location>
        <begin position="313"/>
        <end position="338"/>
    </location>
</feature>
<dbReference type="FunFam" id="1.10.3380.10:FF:000002">
    <property type="entry name" value="Activating signal cointegrator 1 complex subunit 3"/>
    <property type="match status" value="1"/>
</dbReference>
<dbReference type="SUPFAM" id="SSF52540">
    <property type="entry name" value="P-loop containing nucleoside triphosphate hydrolases"/>
    <property type="match status" value="4"/>
</dbReference>
<feature type="compositionally biased region" description="Polar residues" evidence="16">
    <location>
        <begin position="525"/>
        <end position="546"/>
    </location>
</feature>
<reference evidence="21" key="1">
    <citation type="submission" date="2021-07" db="EMBL/GenBank/DDBJ databases">
        <title>Draft genome of Mortierella alpina, strain LL118, isolated from an aspen leaf litter sample.</title>
        <authorList>
            <person name="Yang S."/>
            <person name="Vinatzer B.A."/>
        </authorList>
    </citation>
    <scope>NUCLEOTIDE SEQUENCE</scope>
    <source>
        <strain evidence="21">LL118</strain>
    </source>
</reference>
<dbReference type="GO" id="GO:0000393">
    <property type="term" value="P:spliceosomal conformational changes to generate catalytic conformation"/>
    <property type="evidence" value="ECO:0007669"/>
    <property type="project" value="UniProtKB-ARBA"/>
</dbReference>
<dbReference type="CDD" id="cd17502">
    <property type="entry name" value="MFS_Azr1_MDR_like"/>
    <property type="match status" value="1"/>
</dbReference>
<protein>
    <recommendedName>
        <fullName evidence="4">RNA helicase</fullName>
        <ecNumber evidence="4">3.6.4.13</ecNumber>
    </recommendedName>
</protein>
<dbReference type="InterPro" id="IPR036390">
    <property type="entry name" value="WH_DNA-bd_sf"/>
</dbReference>
<dbReference type="InterPro" id="IPR011545">
    <property type="entry name" value="DEAD/DEAH_box_helicase_dom"/>
</dbReference>
<feature type="transmembrane region" description="Helical" evidence="17">
    <location>
        <begin position="177"/>
        <end position="195"/>
    </location>
</feature>
<comment type="caution">
    <text evidence="21">The sequence shown here is derived from an EMBL/GenBank/DDBJ whole genome shotgun (WGS) entry which is preliminary data.</text>
</comment>
<dbReference type="Proteomes" id="UP000717515">
    <property type="component" value="Unassembled WGS sequence"/>
</dbReference>
<feature type="region of interest" description="Disordered" evidence="16">
    <location>
        <begin position="1188"/>
        <end position="1221"/>
    </location>
</feature>
<dbReference type="PROSITE" id="PS51194">
    <property type="entry name" value="HELICASE_CTER"/>
    <property type="match status" value="1"/>
</dbReference>